<gene>
    <name evidence="1" type="ORF">RM863_39525</name>
</gene>
<protein>
    <submittedName>
        <fullName evidence="1">Uncharacterized protein</fullName>
    </submittedName>
</protein>
<sequence>IKMCAFGLIDQRDWIMIQGFVFTGEKNAKAWLDFLTKSLDSTSEELIQIDRFIQDYLRRFSS</sequence>
<name>A0ABU2UY52_9ACTN</name>
<evidence type="ECO:0000313" key="1">
    <source>
        <dbReference type="EMBL" id="MDT0478215.1"/>
    </source>
</evidence>
<proteinExistence type="predicted"/>
<accession>A0ABU2UY52</accession>
<feature type="non-terminal residue" evidence="1">
    <location>
        <position position="1"/>
    </location>
</feature>
<comment type="caution">
    <text evidence="1">The sequence shown here is derived from an EMBL/GenBank/DDBJ whole genome shotgun (WGS) entry which is preliminary data.</text>
</comment>
<reference evidence="1" key="1">
    <citation type="submission" date="2024-05" db="EMBL/GenBank/DDBJ databases">
        <title>30 novel species of actinomycetes from the DSMZ collection.</title>
        <authorList>
            <person name="Nouioui I."/>
        </authorList>
    </citation>
    <scope>NUCLEOTIDE SEQUENCE</scope>
    <source>
        <strain evidence="1">DSM 41014</strain>
    </source>
</reference>
<dbReference type="Proteomes" id="UP001180489">
    <property type="component" value="Unassembled WGS sequence"/>
</dbReference>
<dbReference type="EMBL" id="JAVRFF010000235">
    <property type="protein sequence ID" value="MDT0478215.1"/>
    <property type="molecule type" value="Genomic_DNA"/>
</dbReference>
<evidence type="ECO:0000313" key="2">
    <source>
        <dbReference type="Proteomes" id="UP001180489"/>
    </source>
</evidence>
<dbReference type="RefSeq" id="WP_311638145.1">
    <property type="nucleotide sequence ID" value="NZ_JAVRFF010000235.1"/>
</dbReference>
<organism evidence="1 2">
    <name type="scientific">Streptomyces hintoniae</name>
    <dbReference type="NCBI Taxonomy" id="3075521"/>
    <lineage>
        <taxon>Bacteria</taxon>
        <taxon>Bacillati</taxon>
        <taxon>Actinomycetota</taxon>
        <taxon>Actinomycetes</taxon>
        <taxon>Kitasatosporales</taxon>
        <taxon>Streptomycetaceae</taxon>
        <taxon>Streptomyces</taxon>
    </lineage>
</organism>
<keyword evidence="2" id="KW-1185">Reference proteome</keyword>